<evidence type="ECO:0000313" key="2">
    <source>
        <dbReference type="Proteomes" id="UP001285908"/>
    </source>
</evidence>
<organism evidence="1 2">
    <name type="scientific">Neurospora hispaniola</name>
    <dbReference type="NCBI Taxonomy" id="588809"/>
    <lineage>
        <taxon>Eukaryota</taxon>
        <taxon>Fungi</taxon>
        <taxon>Dikarya</taxon>
        <taxon>Ascomycota</taxon>
        <taxon>Pezizomycotina</taxon>
        <taxon>Sordariomycetes</taxon>
        <taxon>Sordariomycetidae</taxon>
        <taxon>Sordariales</taxon>
        <taxon>Sordariaceae</taxon>
        <taxon>Neurospora</taxon>
    </lineage>
</organism>
<protein>
    <submittedName>
        <fullName evidence="1">Uncharacterized protein</fullName>
    </submittedName>
</protein>
<dbReference type="GeneID" id="87876601"/>
<evidence type="ECO:0000313" key="1">
    <source>
        <dbReference type="EMBL" id="KAK3490461.1"/>
    </source>
</evidence>
<reference evidence="1 2" key="1">
    <citation type="journal article" date="2023" name="Mol. Phylogenet. Evol.">
        <title>Genome-scale phylogeny and comparative genomics of the fungal order Sordariales.</title>
        <authorList>
            <person name="Hensen N."/>
            <person name="Bonometti L."/>
            <person name="Westerberg I."/>
            <person name="Brannstrom I.O."/>
            <person name="Guillou S."/>
            <person name="Cros-Aarteil S."/>
            <person name="Calhoun S."/>
            <person name="Haridas S."/>
            <person name="Kuo A."/>
            <person name="Mondo S."/>
            <person name="Pangilinan J."/>
            <person name="Riley R."/>
            <person name="LaButti K."/>
            <person name="Andreopoulos B."/>
            <person name="Lipzen A."/>
            <person name="Chen C."/>
            <person name="Yan M."/>
            <person name="Daum C."/>
            <person name="Ng V."/>
            <person name="Clum A."/>
            <person name="Steindorff A."/>
            <person name="Ohm R.A."/>
            <person name="Martin F."/>
            <person name="Silar P."/>
            <person name="Natvig D.O."/>
            <person name="Lalanne C."/>
            <person name="Gautier V."/>
            <person name="Ament-Velasquez S.L."/>
            <person name="Kruys A."/>
            <person name="Hutchinson M.I."/>
            <person name="Powell A.J."/>
            <person name="Barry K."/>
            <person name="Miller A.N."/>
            <person name="Grigoriev I.V."/>
            <person name="Debuchy R."/>
            <person name="Gladieux P."/>
            <person name="Hiltunen Thoren M."/>
            <person name="Johannesson H."/>
        </authorList>
    </citation>
    <scope>NUCLEOTIDE SEQUENCE [LARGE SCALE GENOMIC DNA]</scope>
    <source>
        <strain evidence="1 2">FGSC 10403</strain>
    </source>
</reference>
<keyword evidence="2" id="KW-1185">Reference proteome</keyword>
<dbReference type="Proteomes" id="UP001285908">
    <property type="component" value="Unassembled WGS sequence"/>
</dbReference>
<dbReference type="AlphaFoldDB" id="A0AAJ0I5J2"/>
<sequence length="175" mass="18970">MASKPNIYIVHGAGYSVMFSQLPRGTVDGTEVPFAAIPERRGLADLILVGHSSGGRVTTGAAEGLDATSRRRQAMDVLTDLPEEEQQHWGVQNAHTTVGLFDTPSTLSVEAMGSLARIFTARWIAAKKIDLDCGHFLYVSMVKELLAVVEELLCVMEARNGWVDTPHKSPPGLLQ</sequence>
<accession>A0AAJ0I5J2</accession>
<dbReference type="EMBL" id="JAULSX010000005">
    <property type="protein sequence ID" value="KAK3490461.1"/>
    <property type="molecule type" value="Genomic_DNA"/>
</dbReference>
<dbReference type="RefSeq" id="XP_062691644.1">
    <property type="nucleotide sequence ID" value="XM_062838979.1"/>
</dbReference>
<dbReference type="SUPFAM" id="SSF53474">
    <property type="entry name" value="alpha/beta-Hydrolases"/>
    <property type="match status" value="1"/>
</dbReference>
<dbReference type="InterPro" id="IPR029058">
    <property type="entry name" value="AB_hydrolase_fold"/>
</dbReference>
<gene>
    <name evidence="1" type="ORF">B0T23DRAFT_405306</name>
</gene>
<proteinExistence type="predicted"/>
<comment type="caution">
    <text evidence="1">The sequence shown here is derived from an EMBL/GenBank/DDBJ whole genome shotgun (WGS) entry which is preliminary data.</text>
</comment>
<name>A0AAJ0I5J2_9PEZI</name>